<dbReference type="PANTHER" id="PTHR21733:SF4">
    <property type="entry name" value="DOWNSTREAM OF DAF-16 (REGULATED BY DAF-16)-RELATED"/>
    <property type="match status" value="1"/>
</dbReference>
<dbReference type="EMBL" id="PDUG01000005">
    <property type="protein sequence ID" value="PIC24934.1"/>
    <property type="molecule type" value="Genomic_DNA"/>
</dbReference>
<keyword evidence="5 6" id="KW-0472">Membrane</keyword>
<dbReference type="PANTHER" id="PTHR21733">
    <property type="entry name" value="CUB_2 DOMAIN-CONTAINING PROTEIN-RELATED-RELATED"/>
    <property type="match status" value="1"/>
</dbReference>
<dbReference type="GO" id="GO:0004888">
    <property type="term" value="F:transmembrane signaling receptor activity"/>
    <property type="evidence" value="ECO:0007669"/>
    <property type="project" value="InterPro"/>
</dbReference>
<evidence type="ECO:0000256" key="6">
    <source>
        <dbReference type="RuleBase" id="RU280813"/>
    </source>
</evidence>
<feature type="transmembrane region" description="Helical" evidence="6">
    <location>
        <begin position="23"/>
        <end position="44"/>
    </location>
</feature>
<name>A0A2G5TC42_9PELO</name>
<dbReference type="Pfam" id="PF02118">
    <property type="entry name" value="Srg"/>
    <property type="match status" value="1"/>
</dbReference>
<comment type="subcellular location">
    <subcellularLocation>
        <location evidence="1">Membrane</location>
        <topology evidence="1">Multi-pass membrane protein</topology>
    </subcellularLocation>
</comment>
<dbReference type="GO" id="GO:0045121">
    <property type="term" value="C:membrane raft"/>
    <property type="evidence" value="ECO:0007669"/>
    <property type="project" value="TreeGrafter"/>
</dbReference>
<gene>
    <name evidence="7" type="primary">Cnig_chr_V.g18064</name>
    <name evidence="7" type="ORF">B9Z55_018064</name>
</gene>
<reference evidence="8" key="1">
    <citation type="submission" date="2017-10" db="EMBL/GenBank/DDBJ databases">
        <title>Rapid genome shrinkage in a self-fertile nematode reveals novel sperm competition proteins.</title>
        <authorList>
            <person name="Yin D."/>
            <person name="Schwarz E.M."/>
            <person name="Thomas C.G."/>
            <person name="Felde R.L."/>
            <person name="Korf I.F."/>
            <person name="Cutter A.D."/>
            <person name="Schartner C.M."/>
            <person name="Ralston E.J."/>
            <person name="Meyer B.J."/>
            <person name="Haag E.S."/>
        </authorList>
    </citation>
    <scope>NUCLEOTIDE SEQUENCE [LARGE SCALE GENOMIC DNA]</scope>
    <source>
        <strain evidence="8">JU1422</strain>
    </source>
</reference>
<evidence type="ECO:0000313" key="7">
    <source>
        <dbReference type="EMBL" id="PIC24934.1"/>
    </source>
</evidence>
<proteinExistence type="inferred from homology"/>
<evidence type="ECO:0000256" key="3">
    <source>
        <dbReference type="ARBA" id="ARBA00022692"/>
    </source>
</evidence>
<dbReference type="GO" id="GO:0007606">
    <property type="term" value="P:sensory perception of chemical stimulus"/>
    <property type="evidence" value="ECO:0007669"/>
    <property type="project" value="UniProtKB-UniRule"/>
</dbReference>
<dbReference type="Proteomes" id="UP000230233">
    <property type="component" value="Chromosome V"/>
</dbReference>
<feature type="transmembrane region" description="Helical" evidence="6">
    <location>
        <begin position="96"/>
        <end position="118"/>
    </location>
</feature>
<comment type="similarity">
    <text evidence="2 6">Belongs to the nematode receptor-like protein srg family.</text>
</comment>
<keyword evidence="3 6" id="KW-0812">Transmembrane</keyword>
<feature type="transmembrane region" description="Helical" evidence="6">
    <location>
        <begin position="190"/>
        <end position="212"/>
    </location>
</feature>
<keyword evidence="8" id="KW-1185">Reference proteome</keyword>
<dbReference type="InterPro" id="IPR005071">
    <property type="entry name" value="Glycoprotein"/>
</dbReference>
<keyword evidence="4 6" id="KW-1133">Transmembrane helix</keyword>
<organism evidence="7 8">
    <name type="scientific">Caenorhabditis nigoni</name>
    <dbReference type="NCBI Taxonomy" id="1611254"/>
    <lineage>
        <taxon>Eukaryota</taxon>
        <taxon>Metazoa</taxon>
        <taxon>Ecdysozoa</taxon>
        <taxon>Nematoda</taxon>
        <taxon>Chromadorea</taxon>
        <taxon>Rhabditida</taxon>
        <taxon>Rhabditina</taxon>
        <taxon>Rhabditomorpha</taxon>
        <taxon>Rhabditoidea</taxon>
        <taxon>Rhabditidae</taxon>
        <taxon>Peloderinae</taxon>
        <taxon>Caenorhabditis</taxon>
    </lineage>
</organism>
<feature type="transmembrane region" description="Helical" evidence="6">
    <location>
        <begin position="56"/>
        <end position="76"/>
    </location>
</feature>
<evidence type="ECO:0000313" key="8">
    <source>
        <dbReference type="Proteomes" id="UP000230233"/>
    </source>
</evidence>
<dbReference type="OrthoDB" id="5824638at2759"/>
<feature type="transmembrane region" description="Helical" evidence="6">
    <location>
        <begin position="233"/>
        <end position="253"/>
    </location>
</feature>
<comment type="caution">
    <text evidence="7">The sequence shown here is derived from an EMBL/GenBank/DDBJ whole genome shotgun (WGS) entry which is preliminary data.</text>
</comment>
<dbReference type="InterPro" id="IPR000609">
    <property type="entry name" value="7TM_GPCR_serpentine_rcpt_Srg"/>
</dbReference>
<evidence type="ECO:0000256" key="4">
    <source>
        <dbReference type="ARBA" id="ARBA00022989"/>
    </source>
</evidence>
<evidence type="ECO:0000256" key="5">
    <source>
        <dbReference type="ARBA" id="ARBA00023136"/>
    </source>
</evidence>
<evidence type="ECO:0000256" key="1">
    <source>
        <dbReference type="ARBA" id="ARBA00004141"/>
    </source>
</evidence>
<dbReference type="AlphaFoldDB" id="A0A2G5TC42"/>
<dbReference type="GO" id="GO:0045087">
    <property type="term" value="P:innate immune response"/>
    <property type="evidence" value="ECO:0007669"/>
    <property type="project" value="TreeGrafter"/>
</dbReference>
<protein>
    <recommendedName>
        <fullName evidence="6">Serpentine receptor class gamma</fullName>
    </recommendedName>
</protein>
<accession>A0A2G5TC42</accession>
<sequence length="631" mass="70745">MSVNSTTISIRFDQNAGILSKQIITLVQLIYGFPTVCLMGYIFIHLATSSKYKNSFYRLVQVDLLINMICWLNTWISIRSMHSEIGYKFMFWLMNIFPQSWFISGFLVLFFFHMQFLSAASLSVHRLSSILFFQKYERFWSRYYIPMFLLFFIYSVSQPRLTPDIDLEVINGALFLVKNTENWANFSNKYFVFASCYITVLLVLGITVARLAKKKLQGTISANQGVSRKLTKIALTNGFVYSGIMIYTLANILGPQIPFLPTVLLEYATNILTTASDLNFLKNEDVVGLYVSASFDDDDVLANVMVVSGNDQISRMPANSGNLQPYPIQPNSYITSNLADIQLANLKGVLYYNTVKQFANQYFYVIDVHSAFNFNLEGLGDVKTTVVFLNTMTNMIPNFSSKISNWQQDSNASVAIYNGIPQDGIKPKNTQIFSNPVHSDIFDWFYFKNVETFSLSSVAFYLDSFKGCTFKIEPGKAILGGTTTTALTTTGFYMKSLGEQQTVTRVNMMKDANSNGYTGANILGHVPNGATVTFYVEDNGKNYGTGTVPADFFAPWSTAVVGDDIVINSTNAQMGQYFVQYFVIQGVKLNVTTAAPGDTTTVPLETTTKLSGRVFTEFLCMVILILGSHRF</sequence>
<feature type="transmembrane region" description="Helical" evidence="6">
    <location>
        <begin position="139"/>
        <end position="157"/>
    </location>
</feature>
<comment type="caution">
    <text evidence="6">Lacks conserved residue(s) required for the propagation of feature annotation.</text>
</comment>
<dbReference type="Pfam" id="PF03409">
    <property type="entry name" value="Glycoprotein"/>
    <property type="match status" value="1"/>
</dbReference>
<evidence type="ECO:0000256" key="2">
    <source>
        <dbReference type="ARBA" id="ARBA00005692"/>
    </source>
</evidence>